<evidence type="ECO:0000256" key="3">
    <source>
        <dbReference type="SAM" id="SignalP"/>
    </source>
</evidence>
<dbReference type="PANTHER" id="PTHR33214:SF53">
    <property type="entry name" value="BIFUNCTIONAL INHIBITOR_LIPID-TRANSFER PROTEIN_SEED STORAGE 2S ALBUMIN SUPERFAMILY PROTEIN"/>
    <property type="match status" value="1"/>
</dbReference>
<accession>A0ABQ8BXD8</accession>
<keyword evidence="5" id="KW-1185">Reference proteome</keyword>
<name>A0ABQ8BXD8_BRANA</name>
<feature type="chain" id="PRO_5047524097" description="Bifunctional inhibitor/plant lipid transfer protein/seed storage helical domain-containing protein" evidence="3">
    <location>
        <begin position="25"/>
        <end position="208"/>
    </location>
</feature>
<keyword evidence="1" id="KW-0813">Transport</keyword>
<dbReference type="Proteomes" id="UP000824890">
    <property type="component" value="Unassembled WGS sequence"/>
</dbReference>
<dbReference type="EMBL" id="JAGKQM010000009">
    <property type="protein sequence ID" value="KAH0909463.1"/>
    <property type="molecule type" value="Genomic_DNA"/>
</dbReference>
<feature type="signal peptide" evidence="3">
    <location>
        <begin position="1"/>
        <end position="24"/>
    </location>
</feature>
<keyword evidence="2" id="KW-0446">Lipid-binding</keyword>
<protein>
    <recommendedName>
        <fullName evidence="6">Bifunctional inhibitor/plant lipid transfer protein/seed storage helical domain-containing protein</fullName>
    </recommendedName>
</protein>
<reference evidence="4 5" key="1">
    <citation type="submission" date="2021-05" db="EMBL/GenBank/DDBJ databases">
        <title>Genome Assembly of Synthetic Allotetraploid Brassica napus Reveals Homoeologous Exchanges between Subgenomes.</title>
        <authorList>
            <person name="Davis J.T."/>
        </authorList>
    </citation>
    <scope>NUCLEOTIDE SEQUENCE [LARGE SCALE GENOMIC DNA]</scope>
    <source>
        <strain evidence="5">cv. Da-Ae</strain>
        <tissue evidence="4">Seedling</tissue>
    </source>
</reference>
<evidence type="ECO:0000313" key="5">
    <source>
        <dbReference type="Proteomes" id="UP000824890"/>
    </source>
</evidence>
<evidence type="ECO:0000256" key="2">
    <source>
        <dbReference type="ARBA" id="ARBA00023121"/>
    </source>
</evidence>
<dbReference type="PANTHER" id="PTHR33214">
    <property type="entry name" value="BIFUNCTIONAL INHIBITOR/LIPID-TRANSFER PROTEIN/SEED STORAGE 2S ALBUMIN SUPERFAMILY PROTEIN"/>
    <property type="match status" value="1"/>
</dbReference>
<evidence type="ECO:0000256" key="1">
    <source>
        <dbReference type="ARBA" id="ARBA00022448"/>
    </source>
</evidence>
<dbReference type="SUPFAM" id="SSF47699">
    <property type="entry name" value="Bifunctional inhibitor/lipid-transfer protein/seed storage 2S albumin"/>
    <property type="match status" value="2"/>
</dbReference>
<organism evidence="4 5">
    <name type="scientific">Brassica napus</name>
    <name type="common">Rape</name>
    <dbReference type="NCBI Taxonomy" id="3708"/>
    <lineage>
        <taxon>Eukaryota</taxon>
        <taxon>Viridiplantae</taxon>
        <taxon>Streptophyta</taxon>
        <taxon>Embryophyta</taxon>
        <taxon>Tracheophyta</taxon>
        <taxon>Spermatophyta</taxon>
        <taxon>Magnoliopsida</taxon>
        <taxon>eudicotyledons</taxon>
        <taxon>Gunneridae</taxon>
        <taxon>Pentapetalae</taxon>
        <taxon>rosids</taxon>
        <taxon>malvids</taxon>
        <taxon>Brassicales</taxon>
        <taxon>Brassicaceae</taxon>
        <taxon>Brassiceae</taxon>
        <taxon>Brassica</taxon>
    </lineage>
</organism>
<comment type="caution">
    <text evidence="4">The sequence shown here is derived from an EMBL/GenBank/DDBJ whole genome shotgun (WGS) entry which is preliminary data.</text>
</comment>
<gene>
    <name evidence="4" type="ORF">HID58_032784</name>
</gene>
<evidence type="ECO:0008006" key="6">
    <source>
        <dbReference type="Google" id="ProtNLM"/>
    </source>
</evidence>
<dbReference type="InterPro" id="IPR036312">
    <property type="entry name" value="Bifun_inhib/LTP/seed_sf"/>
</dbReference>
<proteinExistence type="predicted"/>
<dbReference type="Gene3D" id="1.10.110.10">
    <property type="entry name" value="Plant lipid-transfer and hydrophobic proteins"/>
    <property type="match status" value="2"/>
</dbReference>
<evidence type="ECO:0000313" key="4">
    <source>
        <dbReference type="EMBL" id="KAH0909463.1"/>
    </source>
</evidence>
<sequence>MKMVALLLITFVIALASFPPPTSSKSNAKSCLTSAVKVCFDGIARGAPVKPACCASLKEHHTCLCDIIKSRMVDTSVLSSSLKSCALLLIAFVVLLASFPPPTKAIAVKGSRSKRNGESCATNALQVCFDGIAKRMMMSTACCEQLKEHHSCLCDVIKTRILDSNVENNAKQLWKNQSQVQTKTYEKENQEQEVEDPNYSIASLKSQI</sequence>
<dbReference type="InterPro" id="IPR033872">
    <property type="entry name" value="nsLTP2"/>
</dbReference>
<keyword evidence="3" id="KW-0732">Signal</keyword>